<keyword evidence="3" id="KW-1185">Reference proteome</keyword>
<dbReference type="RefSeq" id="WP_315605609.1">
    <property type="nucleotide sequence ID" value="NZ_CP130318.1"/>
</dbReference>
<feature type="transmembrane region" description="Helical" evidence="1">
    <location>
        <begin position="12"/>
        <end position="40"/>
    </location>
</feature>
<feature type="transmembrane region" description="Helical" evidence="1">
    <location>
        <begin position="52"/>
        <end position="69"/>
    </location>
</feature>
<dbReference type="EMBL" id="CP130318">
    <property type="protein sequence ID" value="WNQ11834.1"/>
    <property type="molecule type" value="Genomic_DNA"/>
</dbReference>
<dbReference type="Proteomes" id="UP001305702">
    <property type="component" value="Chromosome"/>
</dbReference>
<name>A0AA96RI55_9BACL</name>
<reference evidence="2 3" key="1">
    <citation type="submission" date="2022-02" db="EMBL/GenBank/DDBJ databases">
        <title>Paenibacillus sp. MBLB1776 Whole Genome Shotgun Sequencing.</title>
        <authorList>
            <person name="Hwang C.Y."/>
            <person name="Cho E.-S."/>
            <person name="Seo M.-J."/>
        </authorList>
    </citation>
    <scope>NUCLEOTIDE SEQUENCE [LARGE SCALE GENOMIC DNA]</scope>
    <source>
        <strain evidence="2 3">MBLB1776</strain>
    </source>
</reference>
<dbReference type="Pfam" id="PF10710">
    <property type="entry name" value="DUF2512"/>
    <property type="match status" value="1"/>
</dbReference>
<dbReference type="InterPro" id="IPR019649">
    <property type="entry name" value="DUF2512"/>
</dbReference>
<feature type="transmembrane region" description="Helical" evidence="1">
    <location>
        <begin position="75"/>
        <end position="96"/>
    </location>
</feature>
<sequence length="115" mass="12634">MLKLAGNGIIVIALLMIFSDASFLASLFMSVILSALAYTVGDQYLLRRTSNAAAAAADAVLAFVFFWAVGAYAGWSLSFLEIFVIAVVLGMFEFFLHVRMMREHTWNASDTEPLD</sequence>
<organism evidence="2 3">
    <name type="scientific">Paenibacillus aurantius</name>
    <dbReference type="NCBI Taxonomy" id="2918900"/>
    <lineage>
        <taxon>Bacteria</taxon>
        <taxon>Bacillati</taxon>
        <taxon>Bacillota</taxon>
        <taxon>Bacilli</taxon>
        <taxon>Bacillales</taxon>
        <taxon>Paenibacillaceae</taxon>
        <taxon>Paenibacillus</taxon>
    </lineage>
</organism>
<evidence type="ECO:0000313" key="3">
    <source>
        <dbReference type="Proteomes" id="UP001305702"/>
    </source>
</evidence>
<keyword evidence="1" id="KW-0812">Transmembrane</keyword>
<dbReference type="KEGG" id="paun:MJA45_01905"/>
<dbReference type="AlphaFoldDB" id="A0AA96RI55"/>
<protein>
    <submittedName>
        <fullName evidence="2">DUF2512 family protein</fullName>
    </submittedName>
</protein>
<gene>
    <name evidence="2" type="ORF">MJA45_01905</name>
</gene>
<keyword evidence="1" id="KW-0472">Membrane</keyword>
<accession>A0AA96RI55</accession>
<evidence type="ECO:0000256" key="1">
    <source>
        <dbReference type="SAM" id="Phobius"/>
    </source>
</evidence>
<keyword evidence="1" id="KW-1133">Transmembrane helix</keyword>
<proteinExistence type="predicted"/>
<evidence type="ECO:0000313" key="2">
    <source>
        <dbReference type="EMBL" id="WNQ11834.1"/>
    </source>
</evidence>